<dbReference type="PROSITE" id="PS00299">
    <property type="entry name" value="UBIQUITIN_1"/>
    <property type="match status" value="1"/>
</dbReference>
<dbReference type="GO" id="GO:0005829">
    <property type="term" value="C:cytosol"/>
    <property type="evidence" value="ECO:0007669"/>
    <property type="project" value="TreeGrafter"/>
</dbReference>
<dbReference type="PROSITE" id="PS50053">
    <property type="entry name" value="UBIQUITIN_2"/>
    <property type="match status" value="1"/>
</dbReference>
<name>A0A8M8VEP2_SESIN</name>
<dbReference type="Pfam" id="PF00627">
    <property type="entry name" value="UBA"/>
    <property type="match status" value="1"/>
</dbReference>
<dbReference type="Pfam" id="PF00240">
    <property type="entry name" value="ubiquitin"/>
    <property type="match status" value="1"/>
</dbReference>
<dbReference type="CDD" id="cd14399">
    <property type="entry name" value="UBA_PLICs"/>
    <property type="match status" value="1"/>
</dbReference>
<proteinExistence type="predicted"/>
<keyword evidence="4" id="KW-1185">Reference proteome</keyword>
<dbReference type="GO" id="GO:0005634">
    <property type="term" value="C:nucleus"/>
    <property type="evidence" value="ECO:0007669"/>
    <property type="project" value="UniProtKB-ARBA"/>
</dbReference>
<dbReference type="InterPro" id="IPR019954">
    <property type="entry name" value="Ubiquitin_CS"/>
</dbReference>
<evidence type="ECO:0000256" key="1">
    <source>
        <dbReference type="SAM" id="MobiDB-lite"/>
    </source>
</evidence>
<dbReference type="SMART" id="SM00727">
    <property type="entry name" value="STI1"/>
    <property type="match status" value="4"/>
</dbReference>
<evidence type="ECO:0000259" key="3">
    <source>
        <dbReference type="PROSITE" id="PS50053"/>
    </source>
</evidence>
<organism evidence="4 5">
    <name type="scientific">Sesamum indicum</name>
    <name type="common">Oriental sesame</name>
    <name type="synonym">Sesamum orientale</name>
    <dbReference type="NCBI Taxonomy" id="4182"/>
    <lineage>
        <taxon>Eukaryota</taxon>
        <taxon>Viridiplantae</taxon>
        <taxon>Streptophyta</taxon>
        <taxon>Embryophyta</taxon>
        <taxon>Tracheophyta</taxon>
        <taxon>Spermatophyta</taxon>
        <taxon>Magnoliopsida</taxon>
        <taxon>eudicotyledons</taxon>
        <taxon>Gunneridae</taxon>
        <taxon>Pentapetalae</taxon>
        <taxon>asterids</taxon>
        <taxon>lamiids</taxon>
        <taxon>Lamiales</taxon>
        <taxon>Pedaliaceae</taxon>
        <taxon>Sesamum</taxon>
    </lineage>
</organism>
<dbReference type="Proteomes" id="UP000504604">
    <property type="component" value="Linkage group LG15"/>
</dbReference>
<accession>A0A8M8VEP2</accession>
<dbReference type="Gene3D" id="1.10.260.100">
    <property type="match status" value="1"/>
</dbReference>
<dbReference type="PANTHER" id="PTHR10677">
    <property type="entry name" value="UBIQUILIN"/>
    <property type="match status" value="1"/>
</dbReference>
<reference evidence="5" key="1">
    <citation type="submission" date="2025-08" db="UniProtKB">
        <authorList>
            <consortium name="RefSeq"/>
        </authorList>
    </citation>
    <scope>IDENTIFICATION</scope>
</reference>
<dbReference type="Gene3D" id="3.10.20.90">
    <property type="entry name" value="Phosphatidylinositol 3-kinase Catalytic Subunit, Chain A, domain 1"/>
    <property type="match status" value="1"/>
</dbReference>
<dbReference type="CDD" id="cd16106">
    <property type="entry name" value="Ubl_Dsk2p_like"/>
    <property type="match status" value="1"/>
</dbReference>
<dbReference type="GeneID" id="105178212"/>
<dbReference type="RefSeq" id="XP_020554679.1">
    <property type="nucleotide sequence ID" value="XM_020699020.1"/>
</dbReference>
<dbReference type="Gene3D" id="1.10.8.10">
    <property type="entry name" value="DNA helicase RuvA subunit, C-terminal domain"/>
    <property type="match status" value="1"/>
</dbReference>
<feature type="region of interest" description="Disordered" evidence="1">
    <location>
        <begin position="104"/>
        <end position="133"/>
    </location>
</feature>
<feature type="compositionally biased region" description="Polar residues" evidence="1">
    <location>
        <begin position="331"/>
        <end position="351"/>
    </location>
</feature>
<dbReference type="SMART" id="SM00165">
    <property type="entry name" value="UBA"/>
    <property type="match status" value="1"/>
</dbReference>
<feature type="region of interest" description="Disordered" evidence="1">
    <location>
        <begin position="274"/>
        <end position="359"/>
    </location>
</feature>
<dbReference type="SUPFAM" id="SSF46934">
    <property type="entry name" value="UBA-like"/>
    <property type="match status" value="1"/>
</dbReference>
<evidence type="ECO:0000313" key="5">
    <source>
        <dbReference type="RefSeq" id="XP_020554679.1"/>
    </source>
</evidence>
<dbReference type="InterPro" id="IPR009060">
    <property type="entry name" value="UBA-like_sf"/>
</dbReference>
<dbReference type="AlphaFoldDB" id="A0A8M8VEP2"/>
<dbReference type="FunFam" id="1.10.260.100:FF:000005">
    <property type="entry name" value="Ubiquitin domain-containing protein DSK2b"/>
    <property type="match status" value="1"/>
</dbReference>
<feature type="domain" description="Ubiquitin-like" evidence="3">
    <location>
        <begin position="21"/>
        <end position="90"/>
    </location>
</feature>
<protein>
    <submittedName>
        <fullName evidence="5">Ubiquitin domain-containing protein DSK2a isoform X2</fullName>
    </submittedName>
</protein>
<dbReference type="InterPro" id="IPR000626">
    <property type="entry name" value="Ubiquitin-like_dom"/>
</dbReference>
<feature type="compositionally biased region" description="Low complexity" evidence="1">
    <location>
        <begin position="306"/>
        <end position="321"/>
    </location>
</feature>
<dbReference type="PANTHER" id="PTHR10677:SF3">
    <property type="entry name" value="FI07626P-RELATED"/>
    <property type="match status" value="1"/>
</dbReference>
<dbReference type="SMART" id="SM00213">
    <property type="entry name" value="UBQ"/>
    <property type="match status" value="1"/>
</dbReference>
<dbReference type="InterPro" id="IPR029071">
    <property type="entry name" value="Ubiquitin-like_domsf"/>
</dbReference>
<dbReference type="Pfam" id="PF23195">
    <property type="entry name" value="UBQLN1"/>
    <property type="match status" value="2"/>
</dbReference>
<feature type="compositionally biased region" description="Gly residues" evidence="1">
    <location>
        <begin position="122"/>
        <end position="133"/>
    </location>
</feature>
<dbReference type="InterPro" id="IPR015496">
    <property type="entry name" value="Ubiquilin"/>
</dbReference>
<evidence type="ECO:0000259" key="2">
    <source>
        <dbReference type="PROSITE" id="PS50030"/>
    </source>
</evidence>
<gene>
    <name evidence="5" type="primary">LOC105178212</name>
</gene>
<dbReference type="SUPFAM" id="SSF54236">
    <property type="entry name" value="Ubiquitin-like"/>
    <property type="match status" value="1"/>
</dbReference>
<dbReference type="GO" id="GO:0031593">
    <property type="term" value="F:polyubiquitin modification-dependent protein binding"/>
    <property type="evidence" value="ECO:0007669"/>
    <property type="project" value="TreeGrafter"/>
</dbReference>
<feature type="compositionally biased region" description="Polar residues" evidence="1">
    <location>
        <begin position="274"/>
        <end position="286"/>
    </location>
</feature>
<dbReference type="FunFam" id="3.10.20.90:FF:000183">
    <property type="entry name" value="Ubiquitin domain-containing protein DSK2b"/>
    <property type="match status" value="1"/>
</dbReference>
<sequence>MGGGDVANEGGDSCNAVTEEVTVNIRCSNGSKFAVQVKLNSKVEFFKSILAEKCEIPLQQQRLIYKGRILKDDQTLQSYGLEADHTVHLVRGFATAAPADSAATTGAGARSANPVSTTDGGSNQGGSLGGSGSGSSLFPGLGLNGLGNSNGLFGIALPEMEQMQQQLTQNPNMIRELLNMPLVQNLMNDPETIRNFIVNNPQMREVMDRNPELAHILNDPATLRQTMEAARNPEIMREMMRNTDRAMSNIESSPEGFNMLRRMYENVQEPFLNATTMTGDNSSDLGSNPFAALLGAQGGAPRRENSTSTTTPGPESTTNSPAPNTNPLPNPWVSTGTGRTQTNSGVRSNPTGEVRPVSPGGLGGPGFPGFEQMLGSVPDLTSFNQLMQNPTISQMMRNLLSNPQYMNQILGLNPQLQSMLDSNPQLRDMMQNPDFIRQLTSPETMQQLLNFHQALSSQLRNQTSREPGQNAGGTANVGLDMLMNMFGGLGAVGGTTTPNRSQAPPEELYAAQLSQLQEMGFFDTQENIRALIATAGNIHAAVERLLGNPGQ</sequence>
<dbReference type="GO" id="GO:0006511">
    <property type="term" value="P:ubiquitin-dependent protein catabolic process"/>
    <property type="evidence" value="ECO:0007669"/>
    <property type="project" value="TreeGrafter"/>
</dbReference>
<dbReference type="InterPro" id="IPR015940">
    <property type="entry name" value="UBA"/>
</dbReference>
<dbReference type="PROSITE" id="PS50030">
    <property type="entry name" value="UBA"/>
    <property type="match status" value="1"/>
</dbReference>
<dbReference type="InterPro" id="IPR006636">
    <property type="entry name" value="STI1_HS-bd"/>
</dbReference>
<evidence type="ECO:0000313" key="4">
    <source>
        <dbReference type="Proteomes" id="UP000504604"/>
    </source>
</evidence>
<feature type="domain" description="UBA" evidence="2">
    <location>
        <begin position="503"/>
        <end position="548"/>
    </location>
</feature>
<dbReference type="FunFam" id="1.10.8.10:FF:000042">
    <property type="entry name" value="Ubiquitin domain-containing protein DSK2b"/>
    <property type="match status" value="1"/>
</dbReference>